<organism evidence="2 3">
    <name type="scientific">Diplodia corticola</name>
    <dbReference type="NCBI Taxonomy" id="236234"/>
    <lineage>
        <taxon>Eukaryota</taxon>
        <taxon>Fungi</taxon>
        <taxon>Dikarya</taxon>
        <taxon>Ascomycota</taxon>
        <taxon>Pezizomycotina</taxon>
        <taxon>Dothideomycetes</taxon>
        <taxon>Dothideomycetes incertae sedis</taxon>
        <taxon>Botryosphaeriales</taxon>
        <taxon>Botryosphaeriaceae</taxon>
        <taxon>Diplodia</taxon>
    </lineage>
</organism>
<evidence type="ECO:0000256" key="1">
    <source>
        <dbReference type="SAM" id="SignalP"/>
    </source>
</evidence>
<dbReference type="AlphaFoldDB" id="A0A1J9RIL3"/>
<protein>
    <submittedName>
        <fullName evidence="2">Bnr asp-box repeat protein</fullName>
    </submittedName>
</protein>
<feature type="chain" id="PRO_5012724201" evidence="1">
    <location>
        <begin position="19"/>
        <end position="362"/>
    </location>
</feature>
<dbReference type="Gene3D" id="2.120.10.10">
    <property type="match status" value="1"/>
</dbReference>
<dbReference type="EMBL" id="MNUE01000002">
    <property type="protein sequence ID" value="OJD39866.1"/>
    <property type="molecule type" value="Genomic_DNA"/>
</dbReference>
<dbReference type="GeneID" id="31012721"/>
<dbReference type="STRING" id="236234.A0A1J9RIL3"/>
<dbReference type="Proteomes" id="UP000183809">
    <property type="component" value="Unassembled WGS sequence"/>
</dbReference>
<comment type="caution">
    <text evidence="2">The sequence shown here is derived from an EMBL/GenBank/DDBJ whole genome shotgun (WGS) entry which is preliminary data.</text>
</comment>
<dbReference type="InterPro" id="IPR036278">
    <property type="entry name" value="Sialidase_sf"/>
</dbReference>
<dbReference type="PANTHER" id="PTHR38792:SF3">
    <property type="entry name" value="BNR_ASP-BOX REPEAT DOMAIN PROTEIN (AFU_ORTHOLOGUE AFUA_7G06430)-RELATED"/>
    <property type="match status" value="1"/>
</dbReference>
<reference evidence="2 3" key="1">
    <citation type="submission" date="2016-10" db="EMBL/GenBank/DDBJ databases">
        <title>Proteomics and genomics reveal pathogen-plant mechanisms compatible with a hemibiotrophic lifestyle of Diplodia corticola.</title>
        <authorList>
            <person name="Fernandes I."/>
            <person name="De Jonge R."/>
            <person name="Van De Peer Y."/>
            <person name="Devreese B."/>
            <person name="Alves A."/>
            <person name="Esteves A.C."/>
        </authorList>
    </citation>
    <scope>NUCLEOTIDE SEQUENCE [LARGE SCALE GENOMIC DNA]</scope>
    <source>
        <strain evidence="2 3">CBS 112549</strain>
    </source>
</reference>
<accession>A0A1J9RIL3</accession>
<gene>
    <name evidence="2" type="ORF">BKCO1_2000259</name>
</gene>
<dbReference type="RefSeq" id="XP_020134853.1">
    <property type="nucleotide sequence ID" value="XM_020272462.1"/>
</dbReference>
<keyword evidence="3" id="KW-1185">Reference proteome</keyword>
<dbReference type="CDD" id="cd15482">
    <property type="entry name" value="Sialidase_non-viral"/>
    <property type="match status" value="1"/>
</dbReference>
<dbReference type="OrthoDB" id="2130735at2759"/>
<evidence type="ECO:0000313" key="3">
    <source>
        <dbReference type="Proteomes" id="UP000183809"/>
    </source>
</evidence>
<name>A0A1J9RIL3_9PEZI</name>
<proteinExistence type="predicted"/>
<keyword evidence="1" id="KW-0732">Signal</keyword>
<dbReference type="PANTHER" id="PTHR38792">
    <property type="entry name" value="BNR/ASP-BOX REPEAT DOMAIN PROTEIN (AFU_ORTHOLOGUE AFUA_7G06430)-RELATED"/>
    <property type="match status" value="1"/>
</dbReference>
<dbReference type="SUPFAM" id="SSF50939">
    <property type="entry name" value="Sialidases"/>
    <property type="match status" value="1"/>
</dbReference>
<evidence type="ECO:0000313" key="2">
    <source>
        <dbReference type="EMBL" id="OJD39866.1"/>
    </source>
</evidence>
<sequence length="362" mass="39976">MRFSLALAAAALSHLAQALDHVTIFTPPSDYIVPRTLYARTLYLEQEDALLATWENYSPEPPLVWYPVYRSDDKGESWYELSKVNDTVNNWGNRYQPFLYELKAAYGDYEAGTILLAGNALPTDLNYTKIDIYASKDRGVTWEFVSSVANGGRGLPNNGETPVWEPFLMEYNNQIITYYSDQRDPDHGQKLVHQVSTDLVSWGDVVDDVAYETYDWRPGMTTIALLPNGQYILTYEFYGAEEASFAVYYRLSEDPLLFDSAPGQVIRSQNGTVPVGSPYVVWTPAGGENGTIVVSCGSDSQVFINRALGDASAWYDVDTVETTSYSRSLTTWGTEGEILIAGGGVLNGASNSVTASTVNVAV</sequence>
<feature type="signal peptide" evidence="1">
    <location>
        <begin position="1"/>
        <end position="18"/>
    </location>
</feature>